<name>X1AC80_9ZZZZ</name>
<evidence type="ECO:0000313" key="1">
    <source>
        <dbReference type="EMBL" id="GAG79479.1"/>
    </source>
</evidence>
<proteinExistence type="predicted"/>
<sequence length="170" mass="18195">MGNILSKSGLDQAATTVNTLGTTQFPDNVLASFGSGQDMDIFHSGGHGYIRNCTGDLFIRTNESENAIQIKPNSCVQLSYDGVAKFKTITNGACTTGTHYATTFNGCATNSALLDSLDSTAFVRKDIITQSSAFPSNCLIFQYTDSSNIDYICNDDGTNSYHFVHDSAAV</sequence>
<organism evidence="1">
    <name type="scientific">marine sediment metagenome</name>
    <dbReference type="NCBI Taxonomy" id="412755"/>
    <lineage>
        <taxon>unclassified sequences</taxon>
        <taxon>metagenomes</taxon>
        <taxon>ecological metagenomes</taxon>
    </lineage>
</organism>
<accession>X1AC80</accession>
<dbReference type="AlphaFoldDB" id="X1AC80"/>
<reference evidence="1" key="1">
    <citation type="journal article" date="2014" name="Front. Microbiol.">
        <title>High frequency of phylogenetically diverse reductive dehalogenase-homologous genes in deep subseafloor sedimentary metagenomes.</title>
        <authorList>
            <person name="Kawai M."/>
            <person name="Futagami T."/>
            <person name="Toyoda A."/>
            <person name="Takaki Y."/>
            <person name="Nishi S."/>
            <person name="Hori S."/>
            <person name="Arai W."/>
            <person name="Tsubouchi T."/>
            <person name="Morono Y."/>
            <person name="Uchiyama I."/>
            <person name="Ito T."/>
            <person name="Fujiyama A."/>
            <person name="Inagaki F."/>
            <person name="Takami H."/>
        </authorList>
    </citation>
    <scope>NUCLEOTIDE SEQUENCE</scope>
    <source>
        <strain evidence="1">Expedition CK06-06</strain>
    </source>
</reference>
<protein>
    <submittedName>
        <fullName evidence="1">Uncharacterized protein</fullName>
    </submittedName>
</protein>
<comment type="caution">
    <text evidence="1">The sequence shown here is derived from an EMBL/GenBank/DDBJ whole genome shotgun (WGS) entry which is preliminary data.</text>
</comment>
<dbReference type="EMBL" id="BART01012316">
    <property type="protein sequence ID" value="GAG79479.1"/>
    <property type="molecule type" value="Genomic_DNA"/>
</dbReference>
<gene>
    <name evidence="1" type="ORF">S01H4_25770</name>
</gene>
<feature type="non-terminal residue" evidence="1">
    <location>
        <position position="170"/>
    </location>
</feature>